<feature type="region of interest" description="Disordered" evidence="1">
    <location>
        <begin position="393"/>
        <end position="451"/>
    </location>
</feature>
<organism evidence="3 4">
    <name type="scientific">Faecalicoccus pleomorphus</name>
    <dbReference type="NCBI Taxonomy" id="1323"/>
    <lineage>
        <taxon>Bacteria</taxon>
        <taxon>Bacillati</taxon>
        <taxon>Bacillota</taxon>
        <taxon>Erysipelotrichia</taxon>
        <taxon>Erysipelotrichales</taxon>
        <taxon>Erysipelotrichaceae</taxon>
        <taxon>Faecalicoccus</taxon>
    </lineage>
</organism>
<evidence type="ECO:0000256" key="1">
    <source>
        <dbReference type="SAM" id="MobiDB-lite"/>
    </source>
</evidence>
<feature type="compositionally biased region" description="Acidic residues" evidence="1">
    <location>
        <begin position="126"/>
        <end position="187"/>
    </location>
</feature>
<evidence type="ECO:0000313" key="3">
    <source>
        <dbReference type="EMBL" id="SUO04020.1"/>
    </source>
</evidence>
<feature type="transmembrane region" description="Helical" evidence="2">
    <location>
        <begin position="343"/>
        <end position="363"/>
    </location>
</feature>
<feature type="region of interest" description="Disordered" evidence="1">
    <location>
        <begin position="93"/>
        <end position="187"/>
    </location>
</feature>
<sequence>MADQNKKEKSALEQLKALQENETISSLQIKEPDLKGFDASSVFEIDTTQKEEPKHKIFGKRSQRHAQVKVKASVFDNEDVEVQDIFVAEGLKSQPLKRSQKKQEPQEVKPEEPKPIVEEVKVEPIPVEDEVLEQEEELVSEEAQVDEEQPEEVAEVVEEEVEEPKEVEMEEESEEADSEIEPSLEDENQYDEDDLYVEKKRFLLSHYDKEEAYLEEQSKEGFHYVRNVGKKYFFVKEEPRDYYYSICYFVVEPSAHEWRKWEADGWKLVSRVPAKKKKDAGWFVFRNELQGDDLKKEIPNEAEKFKFFKKHANSCRSTMFLFFICMAICACAAYLQYLFNGFIAVIAACAVLFLISFIFFCMYGRMLASSKKKVRLLKARLRVREREETFKNEGLIPDDQTEDDLDSQWEDLDEEGDEVEEEEDSFELEDEEEEKLEEKPKKRRFGRRKRK</sequence>
<keyword evidence="2" id="KW-1133">Transmembrane helix</keyword>
<keyword evidence="2" id="KW-0472">Membrane</keyword>
<dbReference type="EMBL" id="UHFX01000003">
    <property type="protein sequence ID" value="SUO04020.1"/>
    <property type="molecule type" value="Genomic_DNA"/>
</dbReference>
<evidence type="ECO:0000313" key="4">
    <source>
        <dbReference type="Proteomes" id="UP000255523"/>
    </source>
</evidence>
<proteinExistence type="predicted"/>
<dbReference type="GeneID" id="77461878"/>
<reference evidence="3 4" key="1">
    <citation type="submission" date="2018-06" db="EMBL/GenBank/DDBJ databases">
        <authorList>
            <consortium name="Pathogen Informatics"/>
            <person name="Doyle S."/>
        </authorList>
    </citation>
    <scope>NUCLEOTIDE SEQUENCE [LARGE SCALE GENOMIC DNA]</scope>
    <source>
        <strain evidence="3 4">NCTC11087</strain>
    </source>
</reference>
<feature type="transmembrane region" description="Helical" evidence="2">
    <location>
        <begin position="319"/>
        <end position="337"/>
    </location>
</feature>
<evidence type="ECO:0000256" key="2">
    <source>
        <dbReference type="SAM" id="Phobius"/>
    </source>
</evidence>
<protein>
    <submittedName>
        <fullName evidence="3">Protein of uncharacterized function (DUF2812)</fullName>
    </submittedName>
</protein>
<dbReference type="RefSeq" id="WP_022789273.1">
    <property type="nucleotide sequence ID" value="NZ_UHFX01000003.1"/>
</dbReference>
<dbReference type="InterPro" id="IPR021359">
    <property type="entry name" value="DUF2812"/>
</dbReference>
<dbReference type="Pfam" id="PF11193">
    <property type="entry name" value="DUF2812"/>
    <property type="match status" value="1"/>
</dbReference>
<name>A0A380LN53_9FIRM</name>
<gene>
    <name evidence="3" type="ORF">NCTC11087_00904</name>
</gene>
<dbReference type="AlphaFoldDB" id="A0A380LN53"/>
<feature type="compositionally biased region" description="Basic residues" evidence="1">
    <location>
        <begin position="441"/>
        <end position="451"/>
    </location>
</feature>
<feature type="compositionally biased region" description="Basic and acidic residues" evidence="1">
    <location>
        <begin position="101"/>
        <end position="122"/>
    </location>
</feature>
<accession>A0A380LN53</accession>
<keyword evidence="4" id="KW-1185">Reference proteome</keyword>
<dbReference type="OrthoDB" id="1770923at2"/>
<keyword evidence="2" id="KW-0812">Transmembrane</keyword>
<feature type="compositionally biased region" description="Acidic residues" evidence="1">
    <location>
        <begin position="399"/>
        <end position="435"/>
    </location>
</feature>
<dbReference type="Proteomes" id="UP000255523">
    <property type="component" value="Unassembled WGS sequence"/>
</dbReference>